<accession>A0A8T3AKB0</accession>
<gene>
    <name evidence="1" type="ORF">KFK09_022747</name>
</gene>
<evidence type="ECO:0000313" key="1">
    <source>
        <dbReference type="EMBL" id="KAI0496431.1"/>
    </source>
</evidence>
<dbReference type="EMBL" id="JAGYWB010000016">
    <property type="protein sequence ID" value="KAI0496431.1"/>
    <property type="molecule type" value="Genomic_DNA"/>
</dbReference>
<reference evidence="1" key="1">
    <citation type="journal article" date="2022" name="Front. Genet.">
        <title>Chromosome-Scale Assembly of the Dendrobium nobile Genome Provides Insights Into the Molecular Mechanism of the Biosynthesis of the Medicinal Active Ingredient of Dendrobium.</title>
        <authorList>
            <person name="Xu Q."/>
            <person name="Niu S.-C."/>
            <person name="Li K.-L."/>
            <person name="Zheng P.-J."/>
            <person name="Zhang X.-J."/>
            <person name="Jia Y."/>
            <person name="Liu Y."/>
            <person name="Niu Y.-X."/>
            <person name="Yu L.-H."/>
            <person name="Chen D.-F."/>
            <person name="Zhang G.-Q."/>
        </authorList>
    </citation>
    <scope>NUCLEOTIDE SEQUENCE</scope>
    <source>
        <tissue evidence="1">Leaf</tissue>
    </source>
</reference>
<dbReference type="Proteomes" id="UP000829196">
    <property type="component" value="Unassembled WGS sequence"/>
</dbReference>
<comment type="caution">
    <text evidence="1">The sequence shown here is derived from an EMBL/GenBank/DDBJ whole genome shotgun (WGS) entry which is preliminary data.</text>
</comment>
<sequence length="192" mass="21427">MIRKREEKNCCIRIMIWEHLLLLYVKLKVSRFSKSALEDGNTSSYAQVVSSSGMNSEQNLNSISILNNGMLGPLNVDDIPGSNNGEIAFEAAASSKSEIAENKPLYIKVVSSEFKPNMMEDGVAVKLHLDNEENNINQLQNSIVVKVFGNSISFAVISSELHKQWSHLGVFNLTNLGRCCVHSILNKLRRLF</sequence>
<organism evidence="1 2">
    <name type="scientific">Dendrobium nobile</name>
    <name type="common">Orchid</name>
    <dbReference type="NCBI Taxonomy" id="94219"/>
    <lineage>
        <taxon>Eukaryota</taxon>
        <taxon>Viridiplantae</taxon>
        <taxon>Streptophyta</taxon>
        <taxon>Embryophyta</taxon>
        <taxon>Tracheophyta</taxon>
        <taxon>Spermatophyta</taxon>
        <taxon>Magnoliopsida</taxon>
        <taxon>Liliopsida</taxon>
        <taxon>Asparagales</taxon>
        <taxon>Orchidaceae</taxon>
        <taxon>Epidendroideae</taxon>
        <taxon>Malaxideae</taxon>
        <taxon>Dendrobiinae</taxon>
        <taxon>Dendrobium</taxon>
    </lineage>
</organism>
<keyword evidence="2" id="KW-1185">Reference proteome</keyword>
<proteinExistence type="predicted"/>
<name>A0A8T3AKB0_DENNO</name>
<dbReference type="AlphaFoldDB" id="A0A8T3AKB0"/>
<dbReference type="SMR" id="A0A8T3AKB0"/>
<evidence type="ECO:0000313" key="2">
    <source>
        <dbReference type="Proteomes" id="UP000829196"/>
    </source>
</evidence>
<protein>
    <submittedName>
        <fullName evidence="1">Uncharacterized protein</fullName>
    </submittedName>
</protein>